<gene>
    <name evidence="2" type="ORF">MUN46_001010</name>
</gene>
<dbReference type="InterPro" id="IPR005111">
    <property type="entry name" value="MoeA_C_domain_IV"/>
</dbReference>
<sequence>MQSSAMLTSMCRGNCIVWLDKDRGAVEPGEQVLVQPFFGLLDS</sequence>
<dbReference type="EMBL" id="JAKZJU020000001">
    <property type="protein sequence ID" value="MDL2058537.1"/>
    <property type="molecule type" value="Genomic_DNA"/>
</dbReference>
<accession>A0ABT7IJJ0</accession>
<comment type="caution">
    <text evidence="2">The sequence shown here is derived from an EMBL/GenBank/DDBJ whole genome shotgun (WGS) entry which is preliminary data.</text>
</comment>
<dbReference type="RefSeq" id="WP_285230528.1">
    <property type="nucleotide sequence ID" value="NZ_JAKZJU020000001.1"/>
</dbReference>
<evidence type="ECO:0000259" key="1">
    <source>
        <dbReference type="Pfam" id="PF03454"/>
    </source>
</evidence>
<dbReference type="Gene3D" id="2.40.340.10">
    <property type="entry name" value="MoeA, C-terminal, domain IV"/>
    <property type="match status" value="1"/>
</dbReference>
<reference evidence="2" key="1">
    <citation type="submission" date="2023-03" db="EMBL/GenBank/DDBJ databases">
        <title>Mesosutterella sp. nov. isolated from porcine feces.</title>
        <authorList>
            <person name="Yu S."/>
        </authorList>
    </citation>
    <scope>NUCLEOTIDE SEQUENCE</scope>
    <source>
        <strain evidence="2">AGMB02718</strain>
    </source>
</reference>
<feature type="domain" description="MoeA C-terminal" evidence="1">
    <location>
        <begin position="2"/>
        <end position="37"/>
    </location>
</feature>
<protein>
    <recommendedName>
        <fullName evidence="1">MoeA C-terminal domain-containing protein</fullName>
    </recommendedName>
</protein>
<proteinExistence type="predicted"/>
<dbReference type="Pfam" id="PF03454">
    <property type="entry name" value="MoeA_C"/>
    <property type="match status" value="1"/>
</dbReference>
<organism evidence="2 3">
    <name type="scientific">Mesosutterella faecium</name>
    <dbReference type="NCBI Taxonomy" id="2925194"/>
    <lineage>
        <taxon>Bacteria</taxon>
        <taxon>Pseudomonadati</taxon>
        <taxon>Pseudomonadota</taxon>
        <taxon>Betaproteobacteria</taxon>
        <taxon>Burkholderiales</taxon>
        <taxon>Sutterellaceae</taxon>
        <taxon>Mesosutterella</taxon>
    </lineage>
</organism>
<evidence type="ECO:0000313" key="3">
    <source>
        <dbReference type="Proteomes" id="UP001165481"/>
    </source>
</evidence>
<dbReference type="Proteomes" id="UP001165481">
    <property type="component" value="Unassembled WGS sequence"/>
</dbReference>
<keyword evidence="3" id="KW-1185">Reference proteome</keyword>
<name>A0ABT7IJJ0_9BURK</name>
<dbReference type="SUPFAM" id="SSF63867">
    <property type="entry name" value="MoeA C-terminal domain-like"/>
    <property type="match status" value="1"/>
</dbReference>
<dbReference type="InterPro" id="IPR036688">
    <property type="entry name" value="MoeA_C_domain_IV_sf"/>
</dbReference>
<evidence type="ECO:0000313" key="2">
    <source>
        <dbReference type="EMBL" id="MDL2058537.1"/>
    </source>
</evidence>